<evidence type="ECO:0000313" key="2">
    <source>
        <dbReference type="Proteomes" id="UP000094819"/>
    </source>
</evidence>
<dbReference type="AlphaFoldDB" id="A0A1E3HS32"/>
<organism evidence="1 2">
    <name type="scientific">Cryptococcus wingfieldii CBS 7118</name>
    <dbReference type="NCBI Taxonomy" id="1295528"/>
    <lineage>
        <taxon>Eukaryota</taxon>
        <taxon>Fungi</taxon>
        <taxon>Dikarya</taxon>
        <taxon>Basidiomycota</taxon>
        <taxon>Agaricomycotina</taxon>
        <taxon>Tremellomycetes</taxon>
        <taxon>Tremellales</taxon>
        <taxon>Cryptococcaceae</taxon>
        <taxon>Cryptococcus</taxon>
    </lineage>
</organism>
<evidence type="ECO:0000313" key="1">
    <source>
        <dbReference type="EMBL" id="ODN79160.1"/>
    </source>
</evidence>
<comment type="caution">
    <text evidence="1">The sequence shown here is derived from an EMBL/GenBank/DDBJ whole genome shotgun (WGS) entry which is preliminary data.</text>
</comment>
<dbReference type="OrthoDB" id="2577952at2759"/>
<proteinExistence type="predicted"/>
<accession>A0A1E3HS32</accession>
<protein>
    <submittedName>
        <fullName evidence="1">Uncharacterized protein</fullName>
    </submittedName>
</protein>
<reference evidence="1 2" key="1">
    <citation type="submission" date="2016-06" db="EMBL/GenBank/DDBJ databases">
        <title>Evolution of pathogenesis and genome organization in the Tremellales.</title>
        <authorList>
            <person name="Cuomo C."/>
            <person name="Litvintseva A."/>
            <person name="Heitman J."/>
            <person name="Chen Y."/>
            <person name="Sun S."/>
            <person name="Springer D."/>
            <person name="Dromer F."/>
            <person name="Young S."/>
            <person name="Zeng Q."/>
            <person name="Chapman S."/>
            <person name="Gujja S."/>
            <person name="Saif S."/>
            <person name="Birren B."/>
        </authorList>
    </citation>
    <scope>NUCLEOTIDE SEQUENCE [LARGE SCALE GENOMIC DNA]</scope>
    <source>
        <strain evidence="1 2">CBS 7118</strain>
    </source>
</reference>
<keyword evidence="2" id="KW-1185">Reference proteome</keyword>
<dbReference type="RefSeq" id="XP_019028127.1">
    <property type="nucleotide sequence ID" value="XM_019179891.1"/>
</dbReference>
<dbReference type="Proteomes" id="UP000094819">
    <property type="component" value="Unassembled WGS sequence"/>
</dbReference>
<sequence>MSTTSNQAHSGGEWAGELKEYTVNTMYYYKGNVHFITSDNVLFPFDLDRLAKVSSVFRDLRNIPQPSGKEIGAPISGQTILEKLNELSLNEREDISRHTDAVIIFPECNAKALQPWLNLVSDGGAYGSGLRISCEDCKELYTLMDKYGCDDSLYEVLRSQLSFMGNDRPWDLFIMASHGNDRVLGSRVLQSMSNDTFFAGGFVSRLERLSDSWAMAVYRAVFNKDVNLGLTDELTETHRYMKRLPVEPPKYINFDFWKDNLYETFFAIV</sequence>
<gene>
    <name evidence="1" type="ORF">L198_07910</name>
</gene>
<dbReference type="EMBL" id="AWGH01000046">
    <property type="protein sequence ID" value="ODN79160.1"/>
    <property type="molecule type" value="Genomic_DNA"/>
</dbReference>
<dbReference type="GeneID" id="30197121"/>
<name>A0A1E3HS32_9TREE</name>